<dbReference type="OrthoDB" id="9772423at2"/>
<evidence type="ECO:0000256" key="11">
    <source>
        <dbReference type="ARBA" id="ARBA00023167"/>
    </source>
</evidence>
<feature type="active site" description="Proton acceptor" evidence="14">
    <location>
        <position position="235"/>
    </location>
</feature>
<name>A0A415E7R9_9FIRM</name>
<dbReference type="UniPathway" id="UPA00050">
    <property type="reaction ID" value="UER00461"/>
</dbReference>
<dbReference type="STRING" id="1776384.GCA_900086585_03135"/>
<dbReference type="NCBIfam" id="NF006540">
    <property type="entry name" value="PRK09034.1"/>
    <property type="match status" value="1"/>
</dbReference>
<dbReference type="GO" id="GO:0008899">
    <property type="term" value="F:homoserine O-succinyltransferase activity"/>
    <property type="evidence" value="ECO:0007669"/>
    <property type="project" value="UniProtKB-UniRule"/>
</dbReference>
<keyword evidence="19" id="KW-1185">Reference proteome</keyword>
<dbReference type="Gene3D" id="3.40.1160.10">
    <property type="entry name" value="Acetylglutamate kinase-like"/>
    <property type="match status" value="1"/>
</dbReference>
<feature type="domain" description="Aspartokinase ACT" evidence="17">
    <location>
        <begin position="691"/>
        <end position="751"/>
    </location>
</feature>
<dbReference type="SUPFAM" id="SSF55021">
    <property type="entry name" value="ACT-like"/>
    <property type="match status" value="1"/>
</dbReference>
<evidence type="ECO:0000259" key="17">
    <source>
        <dbReference type="Pfam" id="PF22468"/>
    </source>
</evidence>
<dbReference type="PANTHER" id="PTHR20919">
    <property type="entry name" value="HOMOSERINE O-SUCCINYLTRANSFERASE"/>
    <property type="match status" value="1"/>
</dbReference>
<feature type="binding site" evidence="14">
    <location>
        <position position="249"/>
    </location>
    <ligand>
        <name>substrate</name>
    </ligand>
</feature>
<evidence type="ECO:0000256" key="6">
    <source>
        <dbReference type="ARBA" id="ARBA00022679"/>
    </source>
</evidence>
<evidence type="ECO:0000256" key="13">
    <source>
        <dbReference type="ARBA" id="ARBA00049043"/>
    </source>
</evidence>
<evidence type="ECO:0000256" key="14">
    <source>
        <dbReference type="HAMAP-Rule" id="MF_00295"/>
    </source>
</evidence>
<keyword evidence="5 14" id="KW-0028">Amino-acid biosynthesis</keyword>
<sequence>MPIKVPNNLPAVKTLTEENVFVMTDTRAMSQDIRPLQILILNLMPTKIDTETQLTRLLGNTPLQVELELLQVSSHKSKNTSEEHMIAFYKTFDQIKHKFYDGLIITGAPVELMEFEEVEYWDELCEIMEWSKRHVHSTFHICWGAQAGLYYHYGIQKRTLPKKMSGVYKHTLDYKKGMLFRGFDDEFYVPHSRNTTVDREDVEAVPELKIIASSEEAGIYAVKSENDRQIFIMGHSEYDADTLQKEYLRDKNAGINPEIPCNYFPGDDDTKDPVVKWRSSANLLYCNWLNYFVYQTTTYDLNQIEKENHADIFQEKDVNIKVAKFGGTSLADAEQFKKCAEIIKAEPERKYIVVSAPGKRTKDDDKVTDLLIACAEKRGAEAEEFLLKIQARYKAMVRRLQVAIDIDAEFAQITEALADSSKKDYIISRGEYLNGKILAAYLGFTFIDAFGSIYLDEEGKFDEAKTREVLGGLMAEHPYAVIPGFYGTTPAGAIKTFSRGGSDITGAIVAAVAGADIYENWTDVSGLLMADPRIVDHPLSVPVITYKELRELSYMGAAVMHEDTIFPVIKLEIPINIRNTNEPENNGTLIVKNADYYQSNLSISGISGKTGYTTIVVEKDKLGENPQIRRELLDLFARRGVTIKNILSGIDALNIIVHESDVKDREAELTAEIEKVIKPNRLAVTHDIAMIAIVGRELGTSPAIAVKVLGALANRKININLIDHGSEKINMLIGVSGGDYIPAIQAIYTEFTSI</sequence>
<dbReference type="InterPro" id="IPR033752">
    <property type="entry name" value="MetA_family"/>
</dbReference>
<proteinExistence type="inferred from homology"/>
<dbReference type="GO" id="GO:0004072">
    <property type="term" value="F:aspartate kinase activity"/>
    <property type="evidence" value="ECO:0007669"/>
    <property type="project" value="InterPro"/>
</dbReference>
<gene>
    <name evidence="14" type="primary">metAA</name>
    <name evidence="18" type="ORF">DW099_04225</name>
</gene>
<evidence type="ECO:0000256" key="4">
    <source>
        <dbReference type="ARBA" id="ARBA00022490"/>
    </source>
</evidence>
<dbReference type="GO" id="GO:0005524">
    <property type="term" value="F:ATP binding"/>
    <property type="evidence" value="ECO:0007669"/>
    <property type="project" value="UniProtKB-KW"/>
</dbReference>
<dbReference type="Pfam" id="PF04204">
    <property type="entry name" value="HTS"/>
    <property type="match status" value="1"/>
</dbReference>
<dbReference type="InterPro" id="IPR029062">
    <property type="entry name" value="Class_I_gatase-like"/>
</dbReference>
<evidence type="ECO:0000256" key="15">
    <source>
        <dbReference type="RuleBase" id="RU004249"/>
    </source>
</evidence>
<comment type="caution">
    <text evidence="18">The sequence shown here is derived from an EMBL/GenBank/DDBJ whole genome shotgun (WGS) entry which is preliminary data.</text>
</comment>
<comment type="pathway">
    <text evidence="15">Amino-acid biosynthesis; L-threonine biosynthesis; L-threonine from L-aspartate: step 1/5.</text>
</comment>
<dbReference type="EC" id="2.3.1.31" evidence="14"/>
<evidence type="ECO:0000256" key="8">
    <source>
        <dbReference type="ARBA" id="ARBA00022777"/>
    </source>
</evidence>
<comment type="pathway">
    <text evidence="3 15">Amino-acid biosynthesis; L-lysine biosynthesis via DAP pathway; (S)-tetrahydrodipicolinate from L-aspartate: step 1/4.</text>
</comment>
<keyword evidence="10" id="KW-0220">Diaminopimelate biosynthesis</keyword>
<feature type="site" description="Important for substrate specificity" evidence="14">
    <location>
        <position position="192"/>
    </location>
</feature>
<dbReference type="InterPro" id="IPR005697">
    <property type="entry name" value="HST_MetA"/>
</dbReference>
<evidence type="ECO:0000256" key="7">
    <source>
        <dbReference type="ARBA" id="ARBA00022741"/>
    </source>
</evidence>
<evidence type="ECO:0000256" key="10">
    <source>
        <dbReference type="ARBA" id="ARBA00022915"/>
    </source>
</evidence>
<dbReference type="UniPathway" id="UPA00034">
    <property type="reaction ID" value="UER00015"/>
</dbReference>
<feature type="active site" evidence="14">
    <location>
        <position position="237"/>
    </location>
</feature>
<dbReference type="InterPro" id="IPR001048">
    <property type="entry name" value="Asp/Glu/Uridylate_kinase"/>
</dbReference>
<dbReference type="NCBIfam" id="TIGR00657">
    <property type="entry name" value="asp_kinases"/>
    <property type="match status" value="1"/>
</dbReference>
<dbReference type="FunFam" id="3.40.50.880:FF:000004">
    <property type="entry name" value="Homoserine O-succinyltransferase"/>
    <property type="match status" value="1"/>
</dbReference>
<dbReference type="GO" id="GO:0019877">
    <property type="term" value="P:diaminopimelate biosynthetic process"/>
    <property type="evidence" value="ECO:0007669"/>
    <property type="project" value="UniProtKB-KW"/>
</dbReference>
<keyword evidence="12 14" id="KW-0012">Acyltransferase</keyword>
<dbReference type="GO" id="GO:0004414">
    <property type="term" value="F:homoserine O-acetyltransferase activity"/>
    <property type="evidence" value="ECO:0007669"/>
    <property type="project" value="UniProtKB-EC"/>
</dbReference>
<dbReference type="InterPro" id="IPR018042">
    <property type="entry name" value="Aspartate_kinase_CS"/>
</dbReference>
<keyword evidence="8" id="KW-0418">Kinase</keyword>
<dbReference type="GO" id="GO:0009089">
    <property type="term" value="P:lysine biosynthetic process via diaminopimelate"/>
    <property type="evidence" value="ECO:0007669"/>
    <property type="project" value="UniProtKB-UniPathway"/>
</dbReference>
<evidence type="ECO:0000256" key="3">
    <source>
        <dbReference type="ARBA" id="ARBA00004766"/>
    </source>
</evidence>
<dbReference type="EMBL" id="QRMS01000001">
    <property type="protein sequence ID" value="RHJ89779.1"/>
    <property type="molecule type" value="Genomic_DNA"/>
</dbReference>
<dbReference type="Pfam" id="PF22468">
    <property type="entry name" value="ACT_9"/>
    <property type="match status" value="1"/>
</dbReference>
<feature type="domain" description="Aspartate/glutamate/uridylate kinase" evidence="16">
    <location>
        <begin position="320"/>
        <end position="579"/>
    </location>
</feature>
<reference evidence="18 19" key="1">
    <citation type="submission" date="2018-08" db="EMBL/GenBank/DDBJ databases">
        <title>A genome reference for cultivated species of the human gut microbiota.</title>
        <authorList>
            <person name="Zou Y."/>
            <person name="Xue W."/>
            <person name="Luo G."/>
        </authorList>
    </citation>
    <scope>NUCLEOTIDE SEQUENCE [LARGE SCALE GENOMIC DNA]</scope>
    <source>
        <strain evidence="18 19">AM07-24</strain>
    </source>
</reference>
<dbReference type="GO" id="GO:0009088">
    <property type="term" value="P:threonine biosynthetic process"/>
    <property type="evidence" value="ECO:0007669"/>
    <property type="project" value="UniProtKB-UniPathway"/>
</dbReference>
<comment type="pathway">
    <text evidence="15">Amino-acid biosynthesis; L-methionine biosynthesis via de novo pathway; L-homoserine from L-aspartate: step 1/3.</text>
</comment>
<evidence type="ECO:0000313" key="18">
    <source>
        <dbReference type="EMBL" id="RHJ89779.1"/>
    </source>
</evidence>
<dbReference type="PROSITE" id="PS00324">
    <property type="entry name" value="ASPARTOKINASE"/>
    <property type="match status" value="1"/>
</dbReference>
<dbReference type="CDD" id="cd03131">
    <property type="entry name" value="GATase1_HTS"/>
    <property type="match status" value="1"/>
</dbReference>
<evidence type="ECO:0000256" key="1">
    <source>
        <dbReference type="ARBA" id="ARBA00003121"/>
    </source>
</evidence>
<dbReference type="InterPro" id="IPR045865">
    <property type="entry name" value="ACT-like_dom_sf"/>
</dbReference>
<feature type="active site" description="Acyl-thioester intermediate" evidence="14">
    <location>
        <position position="142"/>
    </location>
</feature>
<comment type="catalytic activity">
    <reaction evidence="13 14">
        <text>L-homoserine + acetyl-CoA = O-acetyl-L-homoserine + CoA</text>
        <dbReference type="Rhea" id="RHEA:13701"/>
        <dbReference type="ChEBI" id="CHEBI:57287"/>
        <dbReference type="ChEBI" id="CHEBI:57288"/>
        <dbReference type="ChEBI" id="CHEBI:57476"/>
        <dbReference type="ChEBI" id="CHEBI:57716"/>
        <dbReference type="EC" id="2.3.1.31"/>
    </reaction>
</comment>
<comment type="subcellular location">
    <subcellularLocation>
        <location evidence="2 14">Cytoplasm</location>
    </subcellularLocation>
</comment>
<dbReference type="InterPro" id="IPR054352">
    <property type="entry name" value="ACT_Aspartokinase"/>
</dbReference>
<keyword evidence="11 14" id="KW-0486">Methionine biosynthesis</keyword>
<dbReference type="GO" id="GO:0019281">
    <property type="term" value="P:L-methionine biosynthetic process from homoserine via O-succinyl-L-homoserine and cystathionine"/>
    <property type="evidence" value="ECO:0007669"/>
    <property type="project" value="InterPro"/>
</dbReference>
<dbReference type="Pfam" id="PF00696">
    <property type="entry name" value="AA_kinase"/>
    <property type="match status" value="1"/>
</dbReference>
<dbReference type="UniPathway" id="UPA00051">
    <property type="reaction ID" value="UER00074"/>
</dbReference>
<evidence type="ECO:0000256" key="2">
    <source>
        <dbReference type="ARBA" id="ARBA00004496"/>
    </source>
</evidence>
<evidence type="ECO:0000256" key="9">
    <source>
        <dbReference type="ARBA" id="ARBA00022840"/>
    </source>
</evidence>
<keyword evidence="6 14" id="KW-0808">Transferase</keyword>
<dbReference type="GO" id="GO:0005737">
    <property type="term" value="C:cytoplasm"/>
    <property type="evidence" value="ECO:0007669"/>
    <property type="project" value="UniProtKB-SubCell"/>
</dbReference>
<evidence type="ECO:0000256" key="12">
    <source>
        <dbReference type="ARBA" id="ARBA00023315"/>
    </source>
</evidence>
<comment type="similarity">
    <text evidence="14">Belongs to the MetA family.</text>
</comment>
<dbReference type="Proteomes" id="UP000284841">
    <property type="component" value="Unassembled WGS sequence"/>
</dbReference>
<evidence type="ECO:0000259" key="16">
    <source>
        <dbReference type="Pfam" id="PF00696"/>
    </source>
</evidence>
<dbReference type="HAMAP" id="MF_00295">
    <property type="entry name" value="MetA_acyltransf"/>
    <property type="match status" value="1"/>
</dbReference>
<dbReference type="SUPFAM" id="SSF52317">
    <property type="entry name" value="Class I glutamine amidotransferase-like"/>
    <property type="match status" value="1"/>
</dbReference>
<dbReference type="AlphaFoldDB" id="A0A415E7R9"/>
<feature type="binding site" evidence="14">
    <location>
        <position position="192"/>
    </location>
    <ligand>
        <name>substrate</name>
    </ligand>
</feature>
<comment type="function">
    <text evidence="14">Transfers an acetyl group from acetyl-CoA to L-homoserine, forming acetyl-L-homoserine.</text>
</comment>
<comment type="caution">
    <text evidence="14">Lacks conserved residue(s) required for the propagation of feature annotation.</text>
</comment>
<keyword evidence="7" id="KW-0547">Nucleotide-binding</keyword>
<comment type="pathway">
    <text evidence="14">Amino-acid biosynthesis; L-methionine biosynthesis via de novo pathway; O-acetyl-L-homoserine from L-homoserine: step 1/1.</text>
</comment>
<dbReference type="SUPFAM" id="SSF53633">
    <property type="entry name" value="Carbamate kinase-like"/>
    <property type="match status" value="1"/>
</dbReference>
<dbReference type="NCBIfam" id="TIGR01001">
    <property type="entry name" value="metA"/>
    <property type="match status" value="1"/>
</dbReference>
<evidence type="ECO:0000256" key="5">
    <source>
        <dbReference type="ARBA" id="ARBA00022605"/>
    </source>
</evidence>
<organism evidence="18 19">
    <name type="scientific">Emergencia timonensis</name>
    <dbReference type="NCBI Taxonomy" id="1776384"/>
    <lineage>
        <taxon>Bacteria</taxon>
        <taxon>Bacillati</taxon>
        <taxon>Bacillota</taxon>
        <taxon>Clostridia</taxon>
        <taxon>Peptostreptococcales</taxon>
        <taxon>Anaerovoracaceae</taxon>
        <taxon>Emergencia</taxon>
    </lineage>
</organism>
<evidence type="ECO:0000313" key="19">
    <source>
        <dbReference type="Proteomes" id="UP000284841"/>
    </source>
</evidence>
<comment type="function">
    <text evidence="1">Catalyzes the phosphorylation of the beta-carboxyl group of aspartic acid with ATP to yield 4-phospho-L-aspartate, which is involved in the branched biosynthetic pathway leading to the biosynthesis of amino acids threonine, isoleucine and methionine.</text>
</comment>
<dbReference type="InterPro" id="IPR001341">
    <property type="entry name" value="Asp_kinase"/>
</dbReference>
<keyword evidence="9" id="KW-0067">ATP-binding</keyword>
<dbReference type="InterPro" id="IPR036393">
    <property type="entry name" value="AceGlu_kinase-like_sf"/>
</dbReference>
<accession>A0A415E7R9</accession>
<dbReference type="PANTHER" id="PTHR20919:SF0">
    <property type="entry name" value="HOMOSERINE O-SUCCINYLTRANSFERASE"/>
    <property type="match status" value="1"/>
</dbReference>
<feature type="binding site" evidence="14">
    <location>
        <position position="163"/>
    </location>
    <ligand>
        <name>substrate</name>
    </ligand>
</feature>
<dbReference type="Gene3D" id="3.40.50.880">
    <property type="match status" value="1"/>
</dbReference>
<protein>
    <recommendedName>
        <fullName evidence="14">Homoserine O-acetyltransferase</fullName>
        <shortName evidence="14">HAT</shortName>
        <ecNumber evidence="14">2.3.1.31</ecNumber>
    </recommendedName>
    <alternativeName>
        <fullName evidence="14">Homoserine transacetylase</fullName>
        <shortName evidence="14">HTA</shortName>
    </alternativeName>
</protein>
<dbReference type="Gene3D" id="3.30.2130.10">
    <property type="entry name" value="VC0802-like"/>
    <property type="match status" value="1"/>
</dbReference>
<keyword evidence="4 14" id="KW-0963">Cytoplasm</keyword>
<feature type="site" description="Important for acyl-CoA specificity" evidence="14">
    <location>
        <position position="111"/>
    </location>
</feature>